<feature type="compositionally biased region" description="Polar residues" evidence="1">
    <location>
        <begin position="162"/>
        <end position="171"/>
    </location>
</feature>
<proteinExistence type="predicted"/>
<dbReference type="AlphaFoldDB" id="A0A398BQ70"/>
<dbReference type="RefSeq" id="WP_119133391.1">
    <property type="nucleotide sequence ID" value="NZ_QXXQ01000002.1"/>
</dbReference>
<keyword evidence="4" id="KW-1185">Reference proteome</keyword>
<feature type="chain" id="PRO_5017397834" evidence="2">
    <location>
        <begin position="22"/>
        <end position="171"/>
    </location>
</feature>
<dbReference type="OrthoDB" id="9796962at2"/>
<dbReference type="Pfam" id="PF04314">
    <property type="entry name" value="PCuAC"/>
    <property type="match status" value="1"/>
</dbReference>
<gene>
    <name evidence="3" type="ORF">D2N39_03280</name>
</gene>
<name>A0A398BQ70_9RHOB</name>
<dbReference type="Proteomes" id="UP000266649">
    <property type="component" value="Unassembled WGS sequence"/>
</dbReference>
<evidence type="ECO:0000256" key="1">
    <source>
        <dbReference type="SAM" id="MobiDB-lite"/>
    </source>
</evidence>
<evidence type="ECO:0000313" key="3">
    <source>
        <dbReference type="EMBL" id="RID92715.1"/>
    </source>
</evidence>
<dbReference type="Gene3D" id="2.60.40.1890">
    <property type="entry name" value="PCu(A)C copper chaperone"/>
    <property type="match status" value="1"/>
</dbReference>
<evidence type="ECO:0000313" key="4">
    <source>
        <dbReference type="Proteomes" id="UP000266649"/>
    </source>
</evidence>
<dbReference type="InterPro" id="IPR036182">
    <property type="entry name" value="PCuAC_sf"/>
</dbReference>
<comment type="caution">
    <text evidence="3">The sequence shown here is derived from an EMBL/GenBank/DDBJ whole genome shotgun (WGS) entry which is preliminary data.</text>
</comment>
<accession>A0A398BQ70</accession>
<reference evidence="3 4" key="1">
    <citation type="submission" date="2018-09" db="EMBL/GenBank/DDBJ databases">
        <title>Gemmobacter lutimaris sp. nov., a marine bacterium isolated from tidal flat.</title>
        <authorList>
            <person name="Lee D.W."/>
            <person name="Yoo Y."/>
            <person name="Kim J.-J."/>
            <person name="Kim B.S."/>
        </authorList>
    </citation>
    <scope>NUCLEOTIDE SEQUENCE [LARGE SCALE GENOMIC DNA]</scope>
    <source>
        <strain evidence="3 4">YJ-T1-11</strain>
    </source>
</reference>
<organism evidence="3 4">
    <name type="scientific">Gemmobacter lutimaris</name>
    <dbReference type="NCBI Taxonomy" id="2306023"/>
    <lineage>
        <taxon>Bacteria</taxon>
        <taxon>Pseudomonadati</taxon>
        <taxon>Pseudomonadota</taxon>
        <taxon>Alphaproteobacteria</taxon>
        <taxon>Rhodobacterales</taxon>
        <taxon>Paracoccaceae</taxon>
        <taxon>Gemmobacter</taxon>
    </lineage>
</organism>
<dbReference type="SUPFAM" id="SSF110087">
    <property type="entry name" value="DR1885-like metal-binding protein"/>
    <property type="match status" value="1"/>
</dbReference>
<evidence type="ECO:0000256" key="2">
    <source>
        <dbReference type="SAM" id="SignalP"/>
    </source>
</evidence>
<dbReference type="PANTHER" id="PTHR36302">
    <property type="entry name" value="BLR7088 PROTEIN"/>
    <property type="match status" value="1"/>
</dbReference>
<feature type="signal peptide" evidence="2">
    <location>
        <begin position="1"/>
        <end position="21"/>
    </location>
</feature>
<dbReference type="EMBL" id="QXXQ01000002">
    <property type="protein sequence ID" value="RID92715.1"/>
    <property type="molecule type" value="Genomic_DNA"/>
</dbReference>
<dbReference type="InterPro" id="IPR058248">
    <property type="entry name" value="Lxx211020-like"/>
</dbReference>
<dbReference type="InterPro" id="IPR007410">
    <property type="entry name" value="LpqE-like"/>
</dbReference>
<keyword evidence="2" id="KW-0732">Signal</keyword>
<feature type="region of interest" description="Disordered" evidence="1">
    <location>
        <begin position="148"/>
        <end position="171"/>
    </location>
</feature>
<dbReference type="PANTHER" id="PTHR36302:SF1">
    <property type="entry name" value="COPPER CHAPERONE PCU(A)C"/>
    <property type="match status" value="1"/>
</dbReference>
<protein>
    <submittedName>
        <fullName evidence="3">Copper chaperone PCu(A)C</fullName>
    </submittedName>
</protein>
<sequence>MTLFKSLLGVAALCAALPAFAGDIEVKDAYARTSSAMAKSGAAFMVIENTGDADDRLVSAASDVAQKVELHTHMDMGDGVMKMMEVKEGFAVPAHGHHALARGGDHVMLLGLTRELKQGDMVSVTLTFEKAGEMTIEVPVDLERQDGMQMGGGMGHDHSKMNHGQMNGASN</sequence>